<dbReference type="PROSITE" id="PS51012">
    <property type="entry name" value="ABC_TM2"/>
    <property type="match status" value="1"/>
</dbReference>
<feature type="domain" description="ABC transmembrane type-2" evidence="9">
    <location>
        <begin position="133"/>
        <end position="372"/>
    </location>
</feature>
<evidence type="ECO:0000256" key="5">
    <source>
        <dbReference type="ARBA" id="ARBA00022692"/>
    </source>
</evidence>
<dbReference type="RefSeq" id="WP_036133923.1">
    <property type="nucleotide sequence ID" value="NZ_AVPU01000002.1"/>
</dbReference>
<evidence type="ECO:0000313" key="10">
    <source>
        <dbReference type="EMBL" id="KGM55940.1"/>
    </source>
</evidence>
<keyword evidence="3 8" id="KW-0813">Transport</keyword>
<keyword evidence="11" id="KW-1185">Reference proteome</keyword>
<protein>
    <recommendedName>
        <fullName evidence="8">Transport permease protein</fullName>
    </recommendedName>
</protein>
<feature type="transmembrane region" description="Helical" evidence="8">
    <location>
        <begin position="262"/>
        <end position="281"/>
    </location>
</feature>
<evidence type="ECO:0000256" key="1">
    <source>
        <dbReference type="ARBA" id="ARBA00004651"/>
    </source>
</evidence>
<dbReference type="PANTHER" id="PTHR30294">
    <property type="entry name" value="MEMBRANE COMPONENT OF ABC TRANSPORTER YHHJ-RELATED"/>
    <property type="match status" value="1"/>
</dbReference>
<keyword evidence="4 8" id="KW-1003">Cell membrane</keyword>
<dbReference type="PRINTS" id="PR00164">
    <property type="entry name" value="ABC2TRNSPORT"/>
</dbReference>
<evidence type="ECO:0000256" key="7">
    <source>
        <dbReference type="ARBA" id="ARBA00023136"/>
    </source>
</evidence>
<feature type="transmembrane region" description="Helical" evidence="8">
    <location>
        <begin position="293"/>
        <end position="311"/>
    </location>
</feature>
<dbReference type="GO" id="GO:0140359">
    <property type="term" value="F:ABC-type transporter activity"/>
    <property type="evidence" value="ECO:0007669"/>
    <property type="project" value="InterPro"/>
</dbReference>
<dbReference type="AlphaFoldDB" id="A0A0A0F064"/>
<dbReference type="eggNOG" id="COG0842">
    <property type="taxonomic scope" value="Bacteria"/>
</dbReference>
<name>A0A0A0F064_9GAMM</name>
<evidence type="ECO:0000256" key="3">
    <source>
        <dbReference type="ARBA" id="ARBA00022448"/>
    </source>
</evidence>
<keyword evidence="6 8" id="KW-1133">Transmembrane helix</keyword>
<dbReference type="STRING" id="1385517.N800_09905"/>
<dbReference type="OrthoDB" id="9808686at2"/>
<evidence type="ECO:0000313" key="11">
    <source>
        <dbReference type="Proteomes" id="UP000029998"/>
    </source>
</evidence>
<dbReference type="InterPro" id="IPR013525">
    <property type="entry name" value="ABC2_TM"/>
</dbReference>
<sequence length="374" mass="40500">MNLRRLLAVMTKELRQMRRDRITLAMIILVPVLQLALFGYAINTNVRGLSAGIADEAGTAGSRALVMDMLATGVVAPVADAATPEQLMAWLQRGEIAVGIHVPPDFERRRIDGREVAQVLVDGSDTAVQGAAAQLAQLPVEGVSTVIVPTAVTGPRASTPPTRPISVVSFYNPERRSAVNIVPGLIGVILTMTMVLFTGVAIVRERERGNMELLIATPISSAELMIGKVLPYVAIGLVQTTVVLALGLWLFKVPVRGSLLDVYLAAGLLIVANLTLGLLISTKAKSQFQAMQMTFFVFLPSILLSGFMFPFSGMPKAVQWLAEVLPLTHFLRLIRGVMLRGATLPELWPDVLALLVFTTVMMTLAIARFRKRLD</sequence>
<dbReference type="InterPro" id="IPR000412">
    <property type="entry name" value="ABC_2_transport"/>
</dbReference>
<dbReference type="GO" id="GO:0043190">
    <property type="term" value="C:ATP-binding cassette (ABC) transporter complex"/>
    <property type="evidence" value="ECO:0007669"/>
    <property type="project" value="InterPro"/>
</dbReference>
<accession>A0A0A0F064</accession>
<keyword evidence="5 8" id="KW-0812">Transmembrane</keyword>
<gene>
    <name evidence="10" type="ORF">N800_09905</name>
</gene>
<organism evidence="10 11">
    <name type="scientific">Lysobacter daejeonensis GH1-9</name>
    <dbReference type="NCBI Taxonomy" id="1385517"/>
    <lineage>
        <taxon>Bacteria</taxon>
        <taxon>Pseudomonadati</taxon>
        <taxon>Pseudomonadota</taxon>
        <taxon>Gammaproteobacteria</taxon>
        <taxon>Lysobacterales</taxon>
        <taxon>Lysobacteraceae</taxon>
        <taxon>Aerolutibacter</taxon>
    </lineage>
</organism>
<evidence type="ECO:0000259" key="9">
    <source>
        <dbReference type="PROSITE" id="PS51012"/>
    </source>
</evidence>
<dbReference type="Proteomes" id="UP000029998">
    <property type="component" value="Unassembled WGS sequence"/>
</dbReference>
<proteinExistence type="inferred from homology"/>
<comment type="similarity">
    <text evidence="2 8">Belongs to the ABC-2 integral membrane protein family.</text>
</comment>
<feature type="transmembrane region" description="Helical" evidence="8">
    <location>
        <begin position="347"/>
        <end position="367"/>
    </location>
</feature>
<dbReference type="InterPro" id="IPR047817">
    <property type="entry name" value="ABC2_TM_bact-type"/>
</dbReference>
<dbReference type="PANTHER" id="PTHR30294:SF29">
    <property type="entry name" value="MULTIDRUG ABC TRANSPORTER PERMEASE YBHS-RELATED"/>
    <property type="match status" value="1"/>
</dbReference>
<evidence type="ECO:0000256" key="2">
    <source>
        <dbReference type="ARBA" id="ARBA00007783"/>
    </source>
</evidence>
<feature type="transmembrane region" description="Helical" evidence="8">
    <location>
        <begin position="229"/>
        <end position="250"/>
    </location>
</feature>
<evidence type="ECO:0000256" key="6">
    <source>
        <dbReference type="ARBA" id="ARBA00022989"/>
    </source>
</evidence>
<reference evidence="10 11" key="1">
    <citation type="submission" date="2013-08" db="EMBL/GenBank/DDBJ databases">
        <title>Genome sequencing of Lysobacter.</title>
        <authorList>
            <person name="Zhang S."/>
            <person name="Wang G."/>
        </authorList>
    </citation>
    <scope>NUCLEOTIDE SEQUENCE [LARGE SCALE GENOMIC DNA]</scope>
    <source>
        <strain evidence="10 11">GH1-9</strain>
    </source>
</reference>
<comment type="caution">
    <text evidence="10">The sequence shown here is derived from an EMBL/GenBank/DDBJ whole genome shotgun (WGS) entry which is preliminary data.</text>
</comment>
<feature type="transmembrane region" description="Helical" evidence="8">
    <location>
        <begin position="181"/>
        <end position="203"/>
    </location>
</feature>
<evidence type="ECO:0000256" key="4">
    <source>
        <dbReference type="ARBA" id="ARBA00022475"/>
    </source>
</evidence>
<feature type="transmembrane region" description="Helical" evidence="8">
    <location>
        <begin position="21"/>
        <end position="42"/>
    </location>
</feature>
<keyword evidence="7 8" id="KW-0472">Membrane</keyword>
<evidence type="ECO:0000256" key="8">
    <source>
        <dbReference type="RuleBase" id="RU361157"/>
    </source>
</evidence>
<comment type="subcellular location">
    <subcellularLocation>
        <location evidence="8">Cell inner membrane</location>
        <topology evidence="8">Multi-pass membrane protein</topology>
    </subcellularLocation>
    <subcellularLocation>
        <location evidence="1">Cell membrane</location>
        <topology evidence="1">Multi-pass membrane protein</topology>
    </subcellularLocation>
</comment>
<dbReference type="InterPro" id="IPR051449">
    <property type="entry name" value="ABC-2_transporter_component"/>
</dbReference>
<dbReference type="Pfam" id="PF12698">
    <property type="entry name" value="ABC2_membrane_3"/>
    <property type="match status" value="1"/>
</dbReference>
<dbReference type="EMBL" id="AVPU01000002">
    <property type="protein sequence ID" value="KGM55940.1"/>
    <property type="molecule type" value="Genomic_DNA"/>
</dbReference>